<feature type="compositionally biased region" description="Acidic residues" evidence="1">
    <location>
        <begin position="412"/>
        <end position="433"/>
    </location>
</feature>
<protein>
    <submittedName>
        <fullName evidence="2">Uncharacterized protein</fullName>
    </submittedName>
</protein>
<feature type="compositionally biased region" description="Polar residues" evidence="1">
    <location>
        <begin position="611"/>
        <end position="628"/>
    </location>
</feature>
<feature type="compositionally biased region" description="Basic and acidic residues" evidence="1">
    <location>
        <begin position="19"/>
        <end position="42"/>
    </location>
</feature>
<feature type="compositionally biased region" description="Basic and acidic residues" evidence="1">
    <location>
        <begin position="629"/>
        <end position="638"/>
    </location>
</feature>
<reference evidence="2 3" key="1">
    <citation type="submission" date="2020-01" db="EMBL/GenBank/DDBJ databases">
        <authorList>
            <consortium name="DOE Joint Genome Institute"/>
            <person name="Haridas S."/>
            <person name="Albert R."/>
            <person name="Binder M."/>
            <person name="Bloem J."/>
            <person name="Labutti K."/>
            <person name="Salamov A."/>
            <person name="Andreopoulos B."/>
            <person name="Baker S.E."/>
            <person name="Barry K."/>
            <person name="Bills G."/>
            <person name="Bluhm B.H."/>
            <person name="Cannon C."/>
            <person name="Castanera R."/>
            <person name="Culley D.E."/>
            <person name="Daum C."/>
            <person name="Ezra D."/>
            <person name="Gonzalez J.B."/>
            <person name="Henrissat B."/>
            <person name="Kuo A."/>
            <person name="Liang C."/>
            <person name="Lipzen A."/>
            <person name="Lutzoni F."/>
            <person name="Magnuson J."/>
            <person name="Mondo S."/>
            <person name="Nolan M."/>
            <person name="Ohm R."/>
            <person name="Pangilinan J."/>
            <person name="Park H.-J.H."/>
            <person name="Ramirez L."/>
            <person name="Alfaro M."/>
            <person name="Sun H."/>
            <person name="Tritt A."/>
            <person name="Yoshinaga Y."/>
            <person name="Zwiers L.-H.L."/>
            <person name="Turgeon B.G."/>
            <person name="Goodwin S.B."/>
            <person name="Spatafora J.W."/>
            <person name="Crous P.W."/>
            <person name="Grigoriev I.V."/>
        </authorList>
    </citation>
    <scope>NUCLEOTIDE SEQUENCE [LARGE SCALE GENOMIC DNA]</scope>
    <source>
        <strain evidence="2 3">CBS 611.86</strain>
    </source>
</reference>
<name>A0A7C8M9B2_9PLEO</name>
<feature type="region of interest" description="Disordered" evidence="1">
    <location>
        <begin position="398"/>
        <end position="638"/>
    </location>
</feature>
<proteinExistence type="predicted"/>
<feature type="region of interest" description="Disordered" evidence="1">
    <location>
        <begin position="178"/>
        <end position="205"/>
    </location>
</feature>
<sequence>MNTVDMAPKRKPQPSKLSLDPKRKLSGDKEDAPVSKKQKTGETSKVVAVDQELKSKVVVPAKSKPPKAQRKPQADRKMDDISSAANKLKLSSTKPSSKVPKAGGIKLDGSDEEWQYITEELKRQLTVRELKKTLGSRKVDTSFVGEIEKEARETADTINFATELQKAQYIAHEMVRQVKTKEGPSRKKHRKQKEAQESVGPREAIEGLLEEDDFATFFTYVDTWERRSGKDPKFRTRVRQQIRKIIKKAPKIARHHNEYARARNATQEKSIWHLPIFEDLEVDPTPPVSASSESSTSSKDDTDTEAEGEESEIPDDDADEGKVEESEIAEDDTEESEVSEDSTDGLVDELMTARGTTIRVVHYKGLGDVELWGSSWGGPGDPLPANLREFVEEEMFDRKLGSKHRPIVINSSDDEDAENDELEVDEGQQEVEDDRCKDEAELEDSKSEDLEIDEPEMKDVGNRASEVEAGVDDAEIGQSGIEESEVEDAPGEGDDLDKPKQDETDVEMVEVDDPDKSKKDDSDVEMTEVDYSGADESQPDEDDDQQSSDSSDVHMLSASQVSDSLKHYRTKVHGQNADETPEDETNSQVLSSDEHPEEEPQAPQVVDNGEQEGTQSSDQQANTSNSSKGEMHRTFDKPLNKMQTKILKDHEEKHQKAIQRIFEKLPQDTPSGKARAEALKAAFSKPAPPPPFLDPDRHAFLHWLYHLQQRFPKHNCDWDLANILAARMGRPAHEVHDEINRRWSLENDRGLPGANKPGQWYRERRLEQLGDDPVYAVSKQDVLMGRISPRTGSLDPNRHAYLHWLALRQDRYPKFRCTPAEAKVIAENTGRPEAEVFLEINVQYAVEHSLDAQWYLDHRRERLGDDPIYPVSK</sequence>
<keyword evidence="3" id="KW-1185">Reference proteome</keyword>
<evidence type="ECO:0000256" key="1">
    <source>
        <dbReference type="SAM" id="MobiDB-lite"/>
    </source>
</evidence>
<feature type="compositionally biased region" description="Acidic residues" evidence="1">
    <location>
        <begin position="482"/>
        <end position="495"/>
    </location>
</feature>
<feature type="compositionally biased region" description="Low complexity" evidence="1">
    <location>
        <begin position="87"/>
        <end position="101"/>
    </location>
</feature>
<feature type="region of interest" description="Disordered" evidence="1">
    <location>
        <begin position="281"/>
        <end position="350"/>
    </location>
</feature>
<feature type="region of interest" description="Disordered" evidence="1">
    <location>
        <begin position="1"/>
        <end position="107"/>
    </location>
</feature>
<feature type="compositionally biased region" description="Basic and acidic residues" evidence="1">
    <location>
        <begin position="434"/>
        <end position="461"/>
    </location>
</feature>
<dbReference type="EMBL" id="JAADJZ010000006">
    <property type="protein sequence ID" value="KAF2874360.1"/>
    <property type="molecule type" value="Genomic_DNA"/>
</dbReference>
<gene>
    <name evidence="2" type="ORF">BDV95DRAFT_604545</name>
</gene>
<comment type="caution">
    <text evidence="2">The sequence shown here is derived from an EMBL/GenBank/DDBJ whole genome shotgun (WGS) entry which is preliminary data.</text>
</comment>
<feature type="compositionally biased region" description="Acidic residues" evidence="1">
    <location>
        <begin position="537"/>
        <end position="546"/>
    </location>
</feature>
<evidence type="ECO:0000313" key="2">
    <source>
        <dbReference type="EMBL" id="KAF2874360.1"/>
    </source>
</evidence>
<dbReference type="Proteomes" id="UP000481861">
    <property type="component" value="Unassembled WGS sequence"/>
</dbReference>
<organism evidence="2 3">
    <name type="scientific">Massariosphaeria phaeospora</name>
    <dbReference type="NCBI Taxonomy" id="100035"/>
    <lineage>
        <taxon>Eukaryota</taxon>
        <taxon>Fungi</taxon>
        <taxon>Dikarya</taxon>
        <taxon>Ascomycota</taxon>
        <taxon>Pezizomycotina</taxon>
        <taxon>Dothideomycetes</taxon>
        <taxon>Pleosporomycetidae</taxon>
        <taxon>Pleosporales</taxon>
        <taxon>Pleosporales incertae sedis</taxon>
        <taxon>Massariosphaeria</taxon>
    </lineage>
</organism>
<dbReference type="AlphaFoldDB" id="A0A7C8M9B2"/>
<feature type="compositionally biased region" description="Acidic residues" evidence="1">
    <location>
        <begin position="504"/>
        <end position="513"/>
    </location>
</feature>
<feature type="compositionally biased region" description="Acidic residues" evidence="1">
    <location>
        <begin position="326"/>
        <end position="347"/>
    </location>
</feature>
<evidence type="ECO:0000313" key="3">
    <source>
        <dbReference type="Proteomes" id="UP000481861"/>
    </source>
</evidence>
<accession>A0A7C8M9B2</accession>
<feature type="compositionally biased region" description="Acidic residues" evidence="1">
    <location>
        <begin position="302"/>
        <end position="319"/>
    </location>
</feature>